<comment type="caution">
    <text evidence="2">The sequence shown here is derived from an EMBL/GenBank/DDBJ whole genome shotgun (WGS) entry which is preliminary data.</text>
</comment>
<dbReference type="RefSeq" id="WP_136929215.1">
    <property type="nucleotide sequence ID" value="NZ_SSMQ01000010.1"/>
</dbReference>
<organism evidence="2 3">
    <name type="scientific">Polyangium fumosum</name>
    <dbReference type="NCBI Taxonomy" id="889272"/>
    <lineage>
        <taxon>Bacteria</taxon>
        <taxon>Pseudomonadati</taxon>
        <taxon>Myxococcota</taxon>
        <taxon>Polyangia</taxon>
        <taxon>Polyangiales</taxon>
        <taxon>Polyangiaceae</taxon>
        <taxon>Polyangium</taxon>
    </lineage>
</organism>
<dbReference type="SUPFAM" id="SSF52540">
    <property type="entry name" value="P-loop containing nucleoside triphosphate hydrolases"/>
    <property type="match status" value="1"/>
</dbReference>
<gene>
    <name evidence="2" type="ORF">E8A74_12530</name>
</gene>
<protein>
    <recommendedName>
        <fullName evidence="1">ORC1/DEAH AAA+ ATPase domain-containing protein</fullName>
    </recommendedName>
</protein>
<sequence>MTILLPGTSARGAFVGRARELRALGERIDAGARLVTITGAAGIGKTRLALEWAASALATSARDGTRLLFCDLSEAKGIDDACAVLARALDVPLAAAGTADEVVAQLGRALAGPPRSVVLLDNLEQLVDVAPRMLGPWLSFAPRAQFVVTSRERLRLDGEVSLGLEPLGVPPAEERSLRAIASSDAVELFVARARAVRFDFELTEAEAESVAAIVRRVDGIPLAIELCAARMGVLAPGQILDRLARRFELLVTGARGAPARKATLRGAIDSSWELLAPWEKDALAQGSVFVGGFSLDAAEAVLDLGAGREDGAPPILDVLQSLHDKSLIRAFDLHPPGAAGERRYGMLESLHAYAEERLDELGGKDAAVRRHAAYFLGMAGPREAALPRVIDVRRASLEASNLIAVCTRALARRPLTSEDAEAALRGLLLLEPVLLLCAKGRLEPYVAMLDAALDAAPAPPGLRTRALYTRALADLLRGRVIDSFLGFQRALDEACVAGSRVDEGLALTKLGVMFDQAERPDDARSCFDRARAIALDLGEASLHADWMLTYGGALNWRGRATEALGYVEQAAAGFQAAGDPRGHSLALAQVALARLSLGRLDEAELAAGQVLALLQEDRRTEGYVLGILGRVQQARGRFGEAREKLGAALAIHRAVGDRWSEGVLHGYLGDVAFEEGLLDDARSAYGEALARLQGTGERHYSVVFLAALGAVETGLGHEDAAAGHFEAAAARLVGGRVLTTRIAVELHAAHANARRARIAAAAGEGTAAERYRLAAAAPMAMAQAPAPDGTLAPARGSADVRLAMRLLDRAIALPVASAGEPAAPLLPVIARLIVGPEARWFRLQEGRPVPFLKAKAARLVLSLLVRARIDAPGRALSMAELFEAGWPGERIPPKAAANRVYVTLTKLRKLGLGALLQSRDDGFLLDPTAVVLESLDAEQPLNSF</sequence>
<dbReference type="PANTHER" id="PTHR47691">
    <property type="entry name" value="REGULATOR-RELATED"/>
    <property type="match status" value="1"/>
</dbReference>
<accession>A0A4U1JEN7</accession>
<dbReference type="Pfam" id="PF13401">
    <property type="entry name" value="AAA_22"/>
    <property type="match status" value="1"/>
</dbReference>
<dbReference type="SUPFAM" id="SSF48452">
    <property type="entry name" value="TPR-like"/>
    <property type="match status" value="2"/>
</dbReference>
<name>A0A4U1JEN7_9BACT</name>
<dbReference type="OrthoDB" id="9812579at2"/>
<dbReference type="AlphaFoldDB" id="A0A4U1JEN7"/>
<dbReference type="PANTHER" id="PTHR47691:SF3">
    <property type="entry name" value="HTH-TYPE TRANSCRIPTIONAL REGULATOR RV0890C-RELATED"/>
    <property type="match status" value="1"/>
</dbReference>
<dbReference type="InterPro" id="IPR049945">
    <property type="entry name" value="AAA_22"/>
</dbReference>
<evidence type="ECO:0000313" key="2">
    <source>
        <dbReference type="EMBL" id="TKD09542.1"/>
    </source>
</evidence>
<keyword evidence="3" id="KW-1185">Reference proteome</keyword>
<dbReference type="Gene3D" id="1.10.10.10">
    <property type="entry name" value="Winged helix-like DNA-binding domain superfamily/Winged helix DNA-binding domain"/>
    <property type="match status" value="1"/>
</dbReference>
<dbReference type="EMBL" id="SSMQ01000010">
    <property type="protein sequence ID" value="TKD09542.1"/>
    <property type="molecule type" value="Genomic_DNA"/>
</dbReference>
<dbReference type="Gene3D" id="3.40.50.300">
    <property type="entry name" value="P-loop containing nucleotide triphosphate hydrolases"/>
    <property type="match status" value="1"/>
</dbReference>
<dbReference type="GO" id="GO:0016887">
    <property type="term" value="F:ATP hydrolysis activity"/>
    <property type="evidence" value="ECO:0007669"/>
    <property type="project" value="InterPro"/>
</dbReference>
<dbReference type="InterPro" id="IPR019734">
    <property type="entry name" value="TPR_rpt"/>
</dbReference>
<evidence type="ECO:0000259" key="1">
    <source>
        <dbReference type="Pfam" id="PF13401"/>
    </source>
</evidence>
<reference evidence="2 3" key="1">
    <citation type="submission" date="2019-04" db="EMBL/GenBank/DDBJ databases">
        <authorList>
            <person name="Li Y."/>
            <person name="Wang J."/>
        </authorList>
    </citation>
    <scope>NUCLEOTIDE SEQUENCE [LARGE SCALE GENOMIC DNA]</scope>
    <source>
        <strain evidence="2 3">DSM 14668</strain>
    </source>
</reference>
<dbReference type="InterPro" id="IPR011990">
    <property type="entry name" value="TPR-like_helical_dom_sf"/>
</dbReference>
<dbReference type="Proteomes" id="UP000309215">
    <property type="component" value="Unassembled WGS sequence"/>
</dbReference>
<evidence type="ECO:0000313" key="3">
    <source>
        <dbReference type="Proteomes" id="UP000309215"/>
    </source>
</evidence>
<proteinExistence type="predicted"/>
<dbReference type="Gene3D" id="1.25.40.10">
    <property type="entry name" value="Tetratricopeptide repeat domain"/>
    <property type="match status" value="2"/>
</dbReference>
<dbReference type="InterPro" id="IPR027417">
    <property type="entry name" value="P-loop_NTPase"/>
</dbReference>
<dbReference type="SMART" id="SM00028">
    <property type="entry name" value="TPR"/>
    <property type="match status" value="4"/>
</dbReference>
<dbReference type="InterPro" id="IPR036388">
    <property type="entry name" value="WH-like_DNA-bd_sf"/>
</dbReference>
<feature type="domain" description="ORC1/DEAH AAA+ ATPase" evidence="1">
    <location>
        <begin position="31"/>
        <end position="131"/>
    </location>
</feature>